<dbReference type="Proteomes" id="UP000245624">
    <property type="component" value="Unassembled WGS sequence"/>
</dbReference>
<dbReference type="OrthoDB" id="3420984at2"/>
<name>A0A317L383_9BACI</name>
<protein>
    <recommendedName>
        <fullName evidence="1">HTH cro/C1-type domain-containing protein</fullName>
    </recommendedName>
</protein>
<dbReference type="InterPro" id="IPR001387">
    <property type="entry name" value="Cro/C1-type_HTH"/>
</dbReference>
<evidence type="ECO:0000313" key="3">
    <source>
        <dbReference type="Proteomes" id="UP000245624"/>
    </source>
</evidence>
<dbReference type="GO" id="GO:0003677">
    <property type="term" value="F:DNA binding"/>
    <property type="evidence" value="ECO:0007669"/>
    <property type="project" value="InterPro"/>
</dbReference>
<reference evidence="2 3" key="1">
    <citation type="submission" date="2018-05" db="EMBL/GenBank/DDBJ databases">
        <title>Genomic analysis of Gracilibacillus dipsosauri DD1 reveals novel features of a salt-tolerant amylase.</title>
        <authorList>
            <person name="Deutch C.E."/>
            <person name="Yang S."/>
        </authorList>
    </citation>
    <scope>NUCLEOTIDE SEQUENCE [LARGE SCALE GENOMIC DNA]</scope>
    <source>
        <strain evidence="2 3">DD1</strain>
    </source>
</reference>
<evidence type="ECO:0000259" key="1">
    <source>
        <dbReference type="Pfam" id="PF01381"/>
    </source>
</evidence>
<dbReference type="CDD" id="cd00093">
    <property type="entry name" value="HTH_XRE"/>
    <property type="match status" value="1"/>
</dbReference>
<dbReference type="InterPro" id="IPR010982">
    <property type="entry name" value="Lambda_DNA-bd_dom_sf"/>
</dbReference>
<keyword evidence="3" id="KW-1185">Reference proteome</keyword>
<sequence length="49" mass="5537">MKGKHSVCLKSMFEKIGISVDTISKLEKGHTNFRKATLDKVKLFLGIEE</sequence>
<dbReference type="Gene3D" id="1.10.260.40">
    <property type="entry name" value="lambda repressor-like DNA-binding domains"/>
    <property type="match status" value="1"/>
</dbReference>
<organism evidence="2 3">
    <name type="scientific">Gracilibacillus dipsosauri</name>
    <dbReference type="NCBI Taxonomy" id="178340"/>
    <lineage>
        <taxon>Bacteria</taxon>
        <taxon>Bacillati</taxon>
        <taxon>Bacillota</taxon>
        <taxon>Bacilli</taxon>
        <taxon>Bacillales</taxon>
        <taxon>Bacillaceae</taxon>
        <taxon>Gracilibacillus</taxon>
    </lineage>
</organism>
<dbReference type="EMBL" id="QGTD01000004">
    <property type="protein sequence ID" value="PWU69956.1"/>
    <property type="molecule type" value="Genomic_DNA"/>
</dbReference>
<dbReference type="Pfam" id="PF01381">
    <property type="entry name" value="HTH_3"/>
    <property type="match status" value="1"/>
</dbReference>
<gene>
    <name evidence="2" type="ORF">DLJ74_03255</name>
</gene>
<dbReference type="AlphaFoldDB" id="A0A317L383"/>
<dbReference type="RefSeq" id="WP_109983335.1">
    <property type="nucleotide sequence ID" value="NZ_QGTD01000004.1"/>
</dbReference>
<accession>A0A317L383</accession>
<evidence type="ECO:0000313" key="2">
    <source>
        <dbReference type="EMBL" id="PWU69956.1"/>
    </source>
</evidence>
<feature type="domain" description="HTH cro/C1-type" evidence="1">
    <location>
        <begin position="13"/>
        <end position="47"/>
    </location>
</feature>
<dbReference type="SUPFAM" id="SSF47413">
    <property type="entry name" value="lambda repressor-like DNA-binding domains"/>
    <property type="match status" value="1"/>
</dbReference>
<proteinExistence type="predicted"/>
<comment type="caution">
    <text evidence="2">The sequence shown here is derived from an EMBL/GenBank/DDBJ whole genome shotgun (WGS) entry which is preliminary data.</text>
</comment>